<dbReference type="AlphaFoldDB" id="A0AA39TNN4"/>
<keyword evidence="2" id="KW-1185">Reference proteome</keyword>
<reference evidence="1" key="1">
    <citation type="submission" date="2023-06" db="EMBL/GenBank/DDBJ databases">
        <authorList>
            <consortium name="Lawrence Berkeley National Laboratory"/>
            <person name="Ahrendt S."/>
            <person name="Sahu N."/>
            <person name="Indic B."/>
            <person name="Wong-Bajracharya J."/>
            <person name="Merenyi Z."/>
            <person name="Ke H.-M."/>
            <person name="Monk M."/>
            <person name="Kocsube S."/>
            <person name="Drula E."/>
            <person name="Lipzen A."/>
            <person name="Balint B."/>
            <person name="Henrissat B."/>
            <person name="Andreopoulos B."/>
            <person name="Martin F.M."/>
            <person name="Harder C.B."/>
            <person name="Rigling D."/>
            <person name="Ford K.L."/>
            <person name="Foster G.D."/>
            <person name="Pangilinan J."/>
            <person name="Papanicolaou A."/>
            <person name="Barry K."/>
            <person name="LaButti K."/>
            <person name="Viragh M."/>
            <person name="Koriabine M."/>
            <person name="Yan M."/>
            <person name="Riley R."/>
            <person name="Champramary S."/>
            <person name="Plett K.L."/>
            <person name="Tsai I.J."/>
            <person name="Slot J."/>
            <person name="Sipos G."/>
            <person name="Plett J."/>
            <person name="Nagy L.G."/>
            <person name="Grigoriev I.V."/>
        </authorList>
    </citation>
    <scope>NUCLEOTIDE SEQUENCE</scope>
    <source>
        <strain evidence="1">HWK02</strain>
    </source>
</reference>
<protein>
    <submittedName>
        <fullName evidence="1">Uncharacterized protein</fullName>
    </submittedName>
</protein>
<dbReference type="Proteomes" id="UP001175228">
    <property type="component" value="Unassembled WGS sequence"/>
</dbReference>
<sequence>MPQTVGRRVKMMCVFRFICPRVSSCWLSTCNLLSLLFSFACVSHNISRSSDLRNNPPPVENWKHIDLGKIGDTKSYFQRYVEDVPPTRDGNFDIALRFGINSSRLIITWGVTWCKGNVSLVTCRFRSHLLSTPTIYN</sequence>
<organism evidence="1 2">
    <name type="scientific">Armillaria luteobubalina</name>
    <dbReference type="NCBI Taxonomy" id="153913"/>
    <lineage>
        <taxon>Eukaryota</taxon>
        <taxon>Fungi</taxon>
        <taxon>Dikarya</taxon>
        <taxon>Basidiomycota</taxon>
        <taxon>Agaricomycotina</taxon>
        <taxon>Agaricomycetes</taxon>
        <taxon>Agaricomycetidae</taxon>
        <taxon>Agaricales</taxon>
        <taxon>Marasmiineae</taxon>
        <taxon>Physalacriaceae</taxon>
        <taxon>Armillaria</taxon>
    </lineage>
</organism>
<proteinExistence type="predicted"/>
<accession>A0AA39TNN4</accession>
<dbReference type="EMBL" id="JAUEPU010000016">
    <property type="protein sequence ID" value="KAK0496046.1"/>
    <property type="molecule type" value="Genomic_DNA"/>
</dbReference>
<evidence type="ECO:0000313" key="1">
    <source>
        <dbReference type="EMBL" id="KAK0496046.1"/>
    </source>
</evidence>
<name>A0AA39TNN4_9AGAR</name>
<evidence type="ECO:0000313" key="2">
    <source>
        <dbReference type="Proteomes" id="UP001175228"/>
    </source>
</evidence>
<gene>
    <name evidence="1" type="ORF">EDD18DRAFT_228658</name>
</gene>
<comment type="caution">
    <text evidence="1">The sequence shown here is derived from an EMBL/GenBank/DDBJ whole genome shotgun (WGS) entry which is preliminary data.</text>
</comment>